<evidence type="ECO:0000313" key="4">
    <source>
        <dbReference type="EMBL" id="MFD0725818.1"/>
    </source>
</evidence>
<evidence type="ECO:0000259" key="3">
    <source>
        <dbReference type="PROSITE" id="PS50173"/>
    </source>
</evidence>
<dbReference type="InterPro" id="IPR043128">
    <property type="entry name" value="Rev_trsase/Diguanyl_cyclase"/>
</dbReference>
<dbReference type="Gene3D" id="1.10.150.20">
    <property type="entry name" value="5' to 3' exonuclease, C-terminal subdomain"/>
    <property type="match status" value="1"/>
</dbReference>
<dbReference type="Gene3D" id="3.40.1170.60">
    <property type="match status" value="1"/>
</dbReference>
<keyword evidence="2" id="KW-0235">DNA replication</keyword>
<dbReference type="InterPro" id="IPR050116">
    <property type="entry name" value="DNA_polymerase-Y"/>
</dbReference>
<accession>A0ABW2YD42</accession>
<protein>
    <recommendedName>
        <fullName evidence="3">UmuC domain-containing protein</fullName>
    </recommendedName>
</protein>
<proteinExistence type="inferred from homology"/>
<dbReference type="Pfam" id="PF11799">
    <property type="entry name" value="IMS_C"/>
    <property type="match status" value="1"/>
</dbReference>
<feature type="domain" description="UmuC" evidence="3">
    <location>
        <begin position="5"/>
        <end position="189"/>
    </location>
</feature>
<sequence>MTLRCLFVDFNSYFASVEQEDDPRLRGRPVGVVPVMAETTCCIAASAEAKAFGVSTGTPVYEARERCPDIVLIQARPARYVEVHHRLMDAINDCIPRDPKPPSIDEVPCWLIGRERKRENAEAIALNIKRTIVERGFEAIKCSIGIAPNEFLAKTASDMQKPDGLTVLELSDLPHKLHDLKLRDFCGIGPSMEKRLWRAGIYTVEQLCSATREHLRAAWGSVEGDRYWLQLRGHHLPRRESPRASVGHSHVLGPELRTYSGARSVLFKLLAKAAMRLRHEKFLAGGLAIRMRFVGMDKRFERDLSFAPLDDTPTFLKLLGHELEALERALASGRWNPKRHPPLSVSVTLVHLEPRGSVTAELIPERRRSQEMSAVLDQINKRYGNNALYFGAMQDALSQRAAPMRIAFGQIPETALEDEATDTPAHELWLKRERQFKVMAETAHRESRDKRKPQAR</sequence>
<name>A0ABW2YD42_9GAMM</name>
<dbReference type="Pfam" id="PF00817">
    <property type="entry name" value="IMS"/>
    <property type="match status" value="1"/>
</dbReference>
<evidence type="ECO:0000256" key="2">
    <source>
        <dbReference type="ARBA" id="ARBA00022705"/>
    </source>
</evidence>
<dbReference type="InterPro" id="IPR017961">
    <property type="entry name" value="DNA_pol_Y-fam_little_finger"/>
</dbReference>
<dbReference type="PANTHER" id="PTHR11076:SF33">
    <property type="entry name" value="DNA POLYMERASE KAPPA"/>
    <property type="match status" value="1"/>
</dbReference>
<dbReference type="Proteomes" id="UP001597110">
    <property type="component" value="Unassembled WGS sequence"/>
</dbReference>
<evidence type="ECO:0000256" key="1">
    <source>
        <dbReference type="ARBA" id="ARBA00010945"/>
    </source>
</evidence>
<dbReference type="PANTHER" id="PTHR11076">
    <property type="entry name" value="DNA REPAIR POLYMERASE UMUC / TRANSFERASE FAMILY MEMBER"/>
    <property type="match status" value="1"/>
</dbReference>
<dbReference type="InterPro" id="IPR001126">
    <property type="entry name" value="UmuC"/>
</dbReference>
<gene>
    <name evidence="4" type="ORF">ACFQ0E_09430</name>
</gene>
<dbReference type="SUPFAM" id="SSF56672">
    <property type="entry name" value="DNA/RNA polymerases"/>
    <property type="match status" value="1"/>
</dbReference>
<comment type="similarity">
    <text evidence="1">Belongs to the DNA polymerase type-Y family.</text>
</comment>
<dbReference type="Gene3D" id="3.30.70.270">
    <property type="match status" value="1"/>
</dbReference>
<keyword evidence="5" id="KW-1185">Reference proteome</keyword>
<reference evidence="5" key="1">
    <citation type="journal article" date="2019" name="Int. J. Syst. Evol. Microbiol.">
        <title>The Global Catalogue of Microorganisms (GCM) 10K type strain sequencing project: providing services to taxonomists for standard genome sequencing and annotation.</title>
        <authorList>
            <consortium name="The Broad Institute Genomics Platform"/>
            <consortium name="The Broad Institute Genome Sequencing Center for Infectious Disease"/>
            <person name="Wu L."/>
            <person name="Ma J."/>
        </authorList>
    </citation>
    <scope>NUCLEOTIDE SEQUENCE [LARGE SCALE GENOMIC DNA]</scope>
    <source>
        <strain evidence="5">CCUG 55585</strain>
    </source>
</reference>
<dbReference type="RefSeq" id="WP_386823399.1">
    <property type="nucleotide sequence ID" value="NZ_JBHTIF010000001.1"/>
</dbReference>
<organism evidence="4 5">
    <name type="scientific">Lysobacter brunescens</name>
    <dbReference type="NCBI Taxonomy" id="262323"/>
    <lineage>
        <taxon>Bacteria</taxon>
        <taxon>Pseudomonadati</taxon>
        <taxon>Pseudomonadota</taxon>
        <taxon>Gammaproteobacteria</taxon>
        <taxon>Lysobacterales</taxon>
        <taxon>Lysobacteraceae</taxon>
        <taxon>Lysobacter</taxon>
    </lineage>
</organism>
<dbReference type="CDD" id="cd00424">
    <property type="entry name" value="PolY"/>
    <property type="match status" value="1"/>
</dbReference>
<dbReference type="EMBL" id="JBHTIF010000001">
    <property type="protein sequence ID" value="MFD0725818.1"/>
    <property type="molecule type" value="Genomic_DNA"/>
</dbReference>
<dbReference type="PROSITE" id="PS50173">
    <property type="entry name" value="UMUC"/>
    <property type="match status" value="1"/>
</dbReference>
<comment type="caution">
    <text evidence="4">The sequence shown here is derived from an EMBL/GenBank/DDBJ whole genome shotgun (WGS) entry which is preliminary data.</text>
</comment>
<evidence type="ECO:0000313" key="5">
    <source>
        <dbReference type="Proteomes" id="UP001597110"/>
    </source>
</evidence>
<dbReference type="InterPro" id="IPR043502">
    <property type="entry name" value="DNA/RNA_pol_sf"/>
</dbReference>